<dbReference type="InterPro" id="IPR041371">
    <property type="entry name" value="GH92_N"/>
</dbReference>
<feature type="chain" id="PRO_5045156114" evidence="2">
    <location>
        <begin position="20"/>
        <end position="1084"/>
    </location>
</feature>
<evidence type="ECO:0000256" key="2">
    <source>
        <dbReference type="SAM" id="SignalP"/>
    </source>
</evidence>
<reference evidence="6" key="1">
    <citation type="journal article" date="2019" name="Int. J. Syst. Evol. Microbiol.">
        <title>The Global Catalogue of Microorganisms (GCM) 10K type strain sequencing project: providing services to taxonomists for standard genome sequencing and annotation.</title>
        <authorList>
            <consortium name="The Broad Institute Genomics Platform"/>
            <consortium name="The Broad Institute Genome Sequencing Center for Infectious Disease"/>
            <person name="Wu L."/>
            <person name="Ma J."/>
        </authorList>
    </citation>
    <scope>NUCLEOTIDE SEQUENCE [LARGE SCALE GENOMIC DNA]</scope>
    <source>
        <strain evidence="6">JCM 14718</strain>
    </source>
</reference>
<evidence type="ECO:0000313" key="6">
    <source>
        <dbReference type="Proteomes" id="UP001500618"/>
    </source>
</evidence>
<evidence type="ECO:0000313" key="5">
    <source>
        <dbReference type="EMBL" id="GAA1676200.1"/>
    </source>
</evidence>
<proteinExistence type="predicted"/>
<dbReference type="InterPro" id="IPR050883">
    <property type="entry name" value="PNGase"/>
</dbReference>
<dbReference type="Pfam" id="PF17678">
    <property type="entry name" value="Glyco_hydro_92N"/>
    <property type="match status" value="1"/>
</dbReference>
<dbReference type="EMBL" id="BAAANY010000009">
    <property type="protein sequence ID" value="GAA1676200.1"/>
    <property type="molecule type" value="Genomic_DNA"/>
</dbReference>
<feature type="domain" description="Glycosyl hydrolase family 92" evidence="3">
    <location>
        <begin position="308"/>
        <end position="765"/>
    </location>
</feature>
<evidence type="ECO:0000259" key="3">
    <source>
        <dbReference type="Pfam" id="PF07971"/>
    </source>
</evidence>
<dbReference type="NCBIfam" id="TIGR01180">
    <property type="entry name" value="aman2_put"/>
    <property type="match status" value="1"/>
</dbReference>
<dbReference type="Proteomes" id="UP001500618">
    <property type="component" value="Unassembled WGS sequence"/>
</dbReference>
<dbReference type="InterPro" id="IPR005887">
    <property type="entry name" value="GH92_a_mannosidase_put"/>
</dbReference>
<dbReference type="Gene3D" id="3.30.2080.10">
    <property type="entry name" value="GH92 mannosidase domain"/>
    <property type="match status" value="1"/>
</dbReference>
<name>A0ABP4SV68_9ACTN</name>
<organism evidence="5 6">
    <name type="scientific">Fodinicola feengrottensis</name>
    <dbReference type="NCBI Taxonomy" id="435914"/>
    <lineage>
        <taxon>Bacteria</taxon>
        <taxon>Bacillati</taxon>
        <taxon>Actinomycetota</taxon>
        <taxon>Actinomycetes</taxon>
        <taxon>Mycobacteriales</taxon>
        <taxon>Fodinicola</taxon>
    </lineage>
</organism>
<keyword evidence="2" id="KW-0732">Signal</keyword>
<gene>
    <name evidence="5" type="ORF">GCM10009765_26950</name>
</gene>
<keyword evidence="6" id="KW-1185">Reference proteome</keyword>
<dbReference type="InterPro" id="IPR014718">
    <property type="entry name" value="GH-type_carb-bd"/>
</dbReference>
<dbReference type="InterPro" id="IPR008928">
    <property type="entry name" value="6-hairpin_glycosidase_sf"/>
</dbReference>
<dbReference type="PANTHER" id="PTHR12143">
    <property type="entry name" value="PEPTIDE N-GLYCANASE PNGASE -RELATED"/>
    <property type="match status" value="1"/>
</dbReference>
<dbReference type="Gene3D" id="1.20.1050.60">
    <property type="entry name" value="alpha-1,2-mannosidase"/>
    <property type="match status" value="1"/>
</dbReference>
<comment type="caution">
    <text evidence="5">The sequence shown here is derived from an EMBL/GenBank/DDBJ whole genome shotgun (WGS) entry which is preliminary data.</text>
</comment>
<feature type="domain" description="Glycosyl hydrolase family 92 N-terminal" evidence="4">
    <location>
        <begin position="31"/>
        <end position="302"/>
    </location>
</feature>
<protein>
    <submittedName>
        <fullName evidence="5">GH92 family glycosyl hydrolase</fullName>
    </submittedName>
</protein>
<keyword evidence="5" id="KW-0378">Hydrolase</keyword>
<sequence>MAAAVVLATATLAPTAASAAAPKPVTDPASLVNPLIGTSGAVNTFPGADMPVGMLQWSPDTSPHRTQGGGYEYNDSQTRGFSLTHISGPGCDAYGDLPILPTIGAIGDNPGAATASFSHISETAQAGYYAVSLGSGVRTELTAATRSGIGKFTFPRTSQANLLLKARDSASTVDGAQIQAVSDHEVTGSVTSGHFCGQGTDMETDYTLHFDIVFDHPFKSAATWDQAATAASTDAAPVAAGAATKPFHSGAATPRTSIPATPAPRAHNVKAAPKAAAAGPGGLALSWDATKTPTITARVGISFTSDKNASANLASEIPKFTFDAVRKANHAAWNKYLNKIQISGGTVAQQEQFYTALYHALLHPNVFSDVNGEYLGFDGKVHKAAKGHAQYANYSGWDIYRSQVQLAAVVAPQEASDWVTSALNDYDQSGRLPKWSLANGESYVMVGDPADGIIAGAYAFGARDFDKKHALDAMVAEATQPNQIRPAQSTLDSKGYIPYDGQYACCNFYGPVSTQQEYDIADYAIASYAKSLGDTATYQKLATRSQNWQNVFNVGSGYLQARYGDGQLVPGFSPGTGSGFVEGTSAQYTPMVNHNLKALIEAHGGNDSYNKYLDSLLTNLSNPSATSADLSNEPSIEIPWEYAYTGAPWKTQAAVRAAQQELYFDAPVGSFGNDDLGAMSSWYVWSELGFYPETPGTSTLVLGSPVFQKAVITLANNKKVTITAPNAAVDAPYVNGVTVNGKKSDKPWLDFSSLTGGATINYDLSTIPNKVWGSAPADAPPSDGTGQRGLFTAASPAGNLIVQPGATGTANVRATNITDKAITVNWTGSAASGLTVTPASGTLTVAAHSSAKQDVTVTAGASEGRFPVSFAMTSSDNQPVLPSSVAVAVAKPGSIWPYFSNSGRTNDGQKVGGSYDSSGWAYSATALAAAGVTGGATVTAGGVSFLFPDQPVGQPDNIEAAGQTIAVNAPAGAKSIGLIGSATNAGSAGATGTMTVTFTDGSTQQVAVGFSDWTLGANSYPPLAGNLTIAKTPYRNGTDGGRQNINTYLFAVTNPLTAGKTVASVTLPMATGGNMHVFSIGFGQ</sequence>
<feature type="region of interest" description="Disordered" evidence="1">
    <location>
        <begin position="246"/>
        <end position="274"/>
    </location>
</feature>
<evidence type="ECO:0000256" key="1">
    <source>
        <dbReference type="SAM" id="MobiDB-lite"/>
    </source>
</evidence>
<evidence type="ECO:0000259" key="4">
    <source>
        <dbReference type="Pfam" id="PF17678"/>
    </source>
</evidence>
<dbReference type="PANTHER" id="PTHR12143:SF39">
    <property type="entry name" value="SECRETED PROTEIN"/>
    <property type="match status" value="1"/>
</dbReference>
<dbReference type="Gene3D" id="1.20.1610.10">
    <property type="entry name" value="alpha-1,2-mannosidases domains"/>
    <property type="match status" value="1"/>
</dbReference>
<dbReference type="GO" id="GO:0016787">
    <property type="term" value="F:hydrolase activity"/>
    <property type="evidence" value="ECO:0007669"/>
    <property type="project" value="UniProtKB-KW"/>
</dbReference>
<dbReference type="InterPro" id="IPR012939">
    <property type="entry name" value="Glyco_hydro_92"/>
</dbReference>
<dbReference type="Pfam" id="PF07971">
    <property type="entry name" value="Glyco_hydro_92"/>
    <property type="match status" value="1"/>
</dbReference>
<dbReference type="SUPFAM" id="SSF48208">
    <property type="entry name" value="Six-hairpin glycosidases"/>
    <property type="match status" value="1"/>
</dbReference>
<dbReference type="Gene3D" id="2.70.98.10">
    <property type="match status" value="1"/>
</dbReference>
<feature type="signal peptide" evidence="2">
    <location>
        <begin position="1"/>
        <end position="19"/>
    </location>
</feature>
<accession>A0ABP4SV68</accession>
<dbReference type="NCBIfam" id="NF035929">
    <property type="entry name" value="lectin_1"/>
    <property type="match status" value="1"/>
</dbReference>